<dbReference type="WBParaSite" id="ACAC_0000320601-mRNA-1">
    <property type="protein sequence ID" value="ACAC_0000320601-mRNA-1"/>
    <property type="gene ID" value="ACAC_0000320601"/>
</dbReference>
<evidence type="ECO:0000256" key="11">
    <source>
        <dbReference type="ARBA" id="ARBA00049447"/>
    </source>
</evidence>
<comment type="catalytic activity">
    <reaction evidence="11">
        <text>a 5,6-dihydrouridine in mRNA + NADP(+) = a uridine in mRNA + NADPH + H(+)</text>
        <dbReference type="Rhea" id="RHEA:69855"/>
        <dbReference type="Rhea" id="RHEA-COMP:14658"/>
        <dbReference type="Rhea" id="RHEA-COMP:17789"/>
        <dbReference type="ChEBI" id="CHEBI:15378"/>
        <dbReference type="ChEBI" id="CHEBI:57783"/>
        <dbReference type="ChEBI" id="CHEBI:58349"/>
        <dbReference type="ChEBI" id="CHEBI:65315"/>
        <dbReference type="ChEBI" id="CHEBI:74443"/>
    </reaction>
    <physiologicalReaction direction="right-to-left" evidence="11">
        <dbReference type="Rhea" id="RHEA:69857"/>
    </physiologicalReaction>
</comment>
<evidence type="ECO:0000259" key="15">
    <source>
        <dbReference type="Pfam" id="PF25316"/>
    </source>
</evidence>
<dbReference type="SUPFAM" id="SSF55486">
    <property type="entry name" value="Metalloproteases ('zincins'), catalytic domain"/>
    <property type="match status" value="1"/>
</dbReference>
<dbReference type="InterPro" id="IPR042097">
    <property type="entry name" value="Aminopeptidase_N-like_N_sf"/>
</dbReference>
<evidence type="ECO:0000256" key="7">
    <source>
        <dbReference type="ARBA" id="ARBA00022857"/>
    </source>
</evidence>
<evidence type="ECO:0000256" key="6">
    <source>
        <dbReference type="ARBA" id="ARBA00022694"/>
    </source>
</evidence>
<evidence type="ECO:0000256" key="12">
    <source>
        <dbReference type="ARBA" id="ARBA00049513"/>
    </source>
</evidence>
<dbReference type="SUPFAM" id="SSF63737">
    <property type="entry name" value="Leukotriene A4 hydrolase N-terminal domain"/>
    <property type="match status" value="1"/>
</dbReference>
<dbReference type="Proteomes" id="UP000035642">
    <property type="component" value="Unassembled WGS sequence"/>
</dbReference>
<keyword evidence="5" id="KW-0288">FMN</keyword>
<dbReference type="EC" id="1.3.1.89" evidence="3"/>
<evidence type="ECO:0000256" key="1">
    <source>
        <dbReference type="ARBA" id="ARBA00001917"/>
    </source>
</evidence>
<dbReference type="InterPro" id="IPR035587">
    <property type="entry name" value="DUS-like_FMN-bd"/>
</dbReference>
<feature type="compositionally biased region" description="Basic and acidic residues" evidence="13">
    <location>
        <begin position="1"/>
        <end position="10"/>
    </location>
</feature>
<name>A0A0K0CZN4_ANGCA</name>
<comment type="catalytic activity">
    <reaction evidence="12">
        <text>5,6-dihydrouridine(47) in tRNA + NADP(+) = uridine(47) in tRNA + NADPH + H(+)</text>
        <dbReference type="Rhea" id="RHEA:53360"/>
        <dbReference type="Rhea" id="RHEA-COMP:13539"/>
        <dbReference type="Rhea" id="RHEA-COMP:13540"/>
        <dbReference type="ChEBI" id="CHEBI:15378"/>
        <dbReference type="ChEBI" id="CHEBI:57783"/>
        <dbReference type="ChEBI" id="CHEBI:58349"/>
        <dbReference type="ChEBI" id="CHEBI:65315"/>
        <dbReference type="ChEBI" id="CHEBI:74443"/>
        <dbReference type="EC" id="1.3.1.89"/>
    </reaction>
    <physiologicalReaction direction="right-to-left" evidence="12">
        <dbReference type="Rhea" id="RHEA:53362"/>
    </physiologicalReaction>
</comment>
<evidence type="ECO:0000313" key="17">
    <source>
        <dbReference type="Proteomes" id="UP000035642"/>
    </source>
</evidence>
<evidence type="ECO:0000256" key="3">
    <source>
        <dbReference type="ARBA" id="ARBA00012376"/>
    </source>
</evidence>
<dbReference type="SUPFAM" id="SSF51395">
    <property type="entry name" value="FMN-linked oxidoreductases"/>
    <property type="match status" value="1"/>
</dbReference>
<feature type="domain" description="Transcription initiation factor TFIID subunit 2 TPR repeats" evidence="16">
    <location>
        <begin position="1263"/>
        <end position="1310"/>
    </location>
</feature>
<organism evidence="17 18">
    <name type="scientific">Angiostrongylus cantonensis</name>
    <name type="common">Rat lungworm</name>
    <dbReference type="NCBI Taxonomy" id="6313"/>
    <lineage>
        <taxon>Eukaryota</taxon>
        <taxon>Metazoa</taxon>
        <taxon>Ecdysozoa</taxon>
        <taxon>Nematoda</taxon>
        <taxon>Chromadorea</taxon>
        <taxon>Rhabditida</taxon>
        <taxon>Rhabditina</taxon>
        <taxon>Rhabditomorpha</taxon>
        <taxon>Strongyloidea</taxon>
        <taxon>Metastrongylidae</taxon>
        <taxon>Angiostrongylus</taxon>
    </lineage>
</organism>
<evidence type="ECO:0000256" key="13">
    <source>
        <dbReference type="SAM" id="MobiDB-lite"/>
    </source>
</evidence>
<dbReference type="Pfam" id="PF01207">
    <property type="entry name" value="Dus"/>
    <property type="match status" value="1"/>
</dbReference>
<dbReference type="PANTHER" id="PTHR45846">
    <property type="entry name" value="TRNA-DIHYDROURIDINE(47) SYNTHASE [NAD(P)(+)]-LIKE"/>
    <property type="match status" value="1"/>
</dbReference>
<evidence type="ECO:0000256" key="5">
    <source>
        <dbReference type="ARBA" id="ARBA00022643"/>
    </source>
</evidence>
<evidence type="ECO:0000256" key="2">
    <source>
        <dbReference type="ARBA" id="ARBA00005451"/>
    </source>
</evidence>
<accession>A0A0K0CZN4</accession>
<keyword evidence="7" id="KW-0521">NADP</keyword>
<dbReference type="PANTHER" id="PTHR45846:SF1">
    <property type="entry name" value="TRNA-DIHYDROURIDINE(47) SYNTHASE [NAD(P)(+)]-LIKE"/>
    <property type="match status" value="1"/>
</dbReference>
<feature type="compositionally biased region" description="Polar residues" evidence="13">
    <location>
        <begin position="11"/>
        <end position="24"/>
    </location>
</feature>
<evidence type="ECO:0000256" key="8">
    <source>
        <dbReference type="ARBA" id="ARBA00023002"/>
    </source>
</evidence>
<comment type="catalytic activity">
    <reaction evidence="10">
        <text>a 5,6-dihydrouridine in mRNA + NAD(+) = a uridine in mRNA + NADH + H(+)</text>
        <dbReference type="Rhea" id="RHEA:69851"/>
        <dbReference type="Rhea" id="RHEA-COMP:14658"/>
        <dbReference type="Rhea" id="RHEA-COMP:17789"/>
        <dbReference type="ChEBI" id="CHEBI:15378"/>
        <dbReference type="ChEBI" id="CHEBI:57540"/>
        <dbReference type="ChEBI" id="CHEBI:57945"/>
        <dbReference type="ChEBI" id="CHEBI:65315"/>
        <dbReference type="ChEBI" id="CHEBI:74443"/>
    </reaction>
    <physiologicalReaction direction="right-to-left" evidence="10">
        <dbReference type="Rhea" id="RHEA:69853"/>
    </physiologicalReaction>
</comment>
<evidence type="ECO:0000256" key="9">
    <source>
        <dbReference type="ARBA" id="ARBA00048266"/>
    </source>
</evidence>
<feature type="region of interest" description="Disordered" evidence="13">
    <location>
        <begin position="708"/>
        <end position="728"/>
    </location>
</feature>
<keyword evidence="6" id="KW-0819">tRNA processing</keyword>
<dbReference type="PROSITE" id="PS01136">
    <property type="entry name" value="UPF0034"/>
    <property type="match status" value="1"/>
</dbReference>
<comment type="catalytic activity">
    <reaction evidence="9">
        <text>5,6-dihydrouridine(47) in tRNA + NAD(+) = uridine(47) in tRNA + NADH + H(+)</text>
        <dbReference type="Rhea" id="RHEA:53364"/>
        <dbReference type="Rhea" id="RHEA-COMP:13539"/>
        <dbReference type="Rhea" id="RHEA-COMP:13540"/>
        <dbReference type="ChEBI" id="CHEBI:15378"/>
        <dbReference type="ChEBI" id="CHEBI:57540"/>
        <dbReference type="ChEBI" id="CHEBI:57945"/>
        <dbReference type="ChEBI" id="CHEBI:65315"/>
        <dbReference type="ChEBI" id="CHEBI:74443"/>
        <dbReference type="EC" id="1.3.1.89"/>
    </reaction>
    <physiologicalReaction direction="right-to-left" evidence="9">
        <dbReference type="Rhea" id="RHEA:53366"/>
    </physiologicalReaction>
</comment>
<reference evidence="18" key="2">
    <citation type="submission" date="2017-02" db="UniProtKB">
        <authorList>
            <consortium name="WormBaseParasite"/>
        </authorList>
    </citation>
    <scope>IDENTIFICATION</scope>
</reference>
<comment type="similarity">
    <text evidence="2">Belongs to the Dus family. Dus3 subfamily.</text>
</comment>
<dbReference type="Pfam" id="PF25585">
    <property type="entry name" value="zf-CCCH_DUS3L"/>
    <property type="match status" value="1"/>
</dbReference>
<dbReference type="STRING" id="6313.A0A0K0CZN4"/>
<dbReference type="Gene3D" id="2.60.40.1730">
    <property type="entry name" value="tricorn interacting facor f3 domain"/>
    <property type="match status" value="1"/>
</dbReference>
<dbReference type="GO" id="GO:0050660">
    <property type="term" value="F:flavin adenine dinucleotide binding"/>
    <property type="evidence" value="ECO:0007669"/>
    <property type="project" value="InterPro"/>
</dbReference>
<dbReference type="InterPro" id="IPR007175">
    <property type="entry name" value="Rpr2/Snm1/Rpp21"/>
</dbReference>
<proteinExistence type="inferred from homology"/>
<keyword evidence="17" id="KW-1185">Reference proteome</keyword>
<dbReference type="Gene3D" id="3.20.20.70">
    <property type="entry name" value="Aldolase class I"/>
    <property type="match status" value="1"/>
</dbReference>
<dbReference type="Pfam" id="PF25316">
    <property type="entry name" value="TAF2_3rd"/>
    <property type="match status" value="1"/>
</dbReference>
<dbReference type="GO" id="GO:0102265">
    <property type="term" value="F:tRNA-dihydrouridine47 synthase activity"/>
    <property type="evidence" value="ECO:0007669"/>
    <property type="project" value="UniProtKB-EC"/>
</dbReference>
<evidence type="ECO:0000256" key="4">
    <source>
        <dbReference type="ARBA" id="ARBA00022630"/>
    </source>
</evidence>
<comment type="cofactor">
    <cofactor evidence="1">
        <name>FMN</name>
        <dbReference type="ChEBI" id="CHEBI:58210"/>
    </cofactor>
</comment>
<evidence type="ECO:0000256" key="10">
    <source>
        <dbReference type="ARBA" id="ARBA00048342"/>
    </source>
</evidence>
<feature type="domain" description="Transcription initiation factor TFIID subunit 2 Ig-like" evidence="15">
    <location>
        <begin position="1143"/>
        <end position="1262"/>
    </location>
</feature>
<dbReference type="InterPro" id="IPR057345">
    <property type="entry name" value="Ig-like_TAF2"/>
</dbReference>
<evidence type="ECO:0000259" key="16">
    <source>
        <dbReference type="Pfam" id="PF25577"/>
    </source>
</evidence>
<feature type="domain" description="DUS-like FMN-binding" evidence="14">
    <location>
        <begin position="351"/>
        <end position="584"/>
    </location>
</feature>
<dbReference type="Pfam" id="PF04032">
    <property type="entry name" value="Rpr2"/>
    <property type="match status" value="1"/>
</dbReference>
<dbReference type="InterPro" id="IPR027268">
    <property type="entry name" value="Peptidase_M4/M1_CTD_sf"/>
</dbReference>
<reference evidence="17" key="1">
    <citation type="submission" date="2012-09" db="EMBL/GenBank/DDBJ databases">
        <authorList>
            <person name="Martin A.A."/>
        </authorList>
    </citation>
    <scope>NUCLEOTIDE SEQUENCE</scope>
</reference>
<keyword evidence="4" id="KW-0285">Flavoprotein</keyword>
<dbReference type="Pfam" id="PF25577">
    <property type="entry name" value="TPR_TAF2_C"/>
    <property type="match status" value="1"/>
</dbReference>
<dbReference type="InterPro" id="IPR057991">
    <property type="entry name" value="TPR_TAF2_C"/>
</dbReference>
<dbReference type="Gene3D" id="1.10.390.10">
    <property type="entry name" value="Neutral Protease Domain 2"/>
    <property type="match status" value="1"/>
</dbReference>
<keyword evidence="8" id="KW-0560">Oxidoreductase</keyword>
<protein>
    <recommendedName>
        <fullName evidence="3">tRNA-dihydrouridine(47) synthase [NAD(P)(+)]</fullName>
        <ecNumber evidence="3">1.3.1.89</ecNumber>
    </recommendedName>
</protein>
<evidence type="ECO:0000259" key="14">
    <source>
        <dbReference type="Pfam" id="PF01207"/>
    </source>
</evidence>
<dbReference type="GO" id="GO:0003723">
    <property type="term" value="F:RNA binding"/>
    <property type="evidence" value="ECO:0007669"/>
    <property type="project" value="TreeGrafter"/>
</dbReference>
<feature type="region of interest" description="Disordered" evidence="13">
    <location>
        <begin position="1"/>
        <end position="38"/>
    </location>
</feature>
<dbReference type="InterPro" id="IPR013785">
    <property type="entry name" value="Aldolase_TIM"/>
</dbReference>
<evidence type="ECO:0000313" key="18">
    <source>
        <dbReference type="WBParaSite" id="ACAC_0000320601-mRNA-1"/>
    </source>
</evidence>
<dbReference type="InterPro" id="IPR018517">
    <property type="entry name" value="tRNA_hU_synthase_CS"/>
</dbReference>
<sequence length="1370" mass="155530">MCDSVEKDMRPSSSVASKNVVGQNTRRKERKTPGAQRDVESRLHVTDSHMRLNFLHQAAIHLSYQSNRFSFVYFVVLMTSAGILGCGLDDGYAKLARRYAKLFRDVLKTERVKVVPDIVQTFCRKCKQMFVAKVKRCELTLVQFKVIQSKCILCGYKRNYEWKTDYLSRNQKHWIGLDDDQNSEKWALVRESALNGLQMPREAFENGRNTLEDVVDTYSTAGVAPIKKEFLVEKCSLEHDLITFLANKPPDIGDSCPVFEARGTCPFSYTCRFGEAHTDFQGSQMSKTPVNPYQEVSNGSSVHIQIALRKRTFDFSRSQKVLEALKEGCLGAMEREKPILNMKTLKGKKYLAPLTTVGNLPFRRLCVQLGADVTCSEMALSTNLLSGAPSEYSLLRRHPCEKIFGVQLAGGFPDTMTKSAQIVVDEMNVDFIDVNMGCPIDVVNEKGGGCALPNRPNKMIEVLSALSLVIGKIPLTVKLRSGLKGVLTADETIRTMMAGAKPDLITLHPRSKEQRYTKLANWNFVNPCLEACTDVPLWICGDVLSWEDYYTRLEEYSLGGIMIGRGALIKPWIFTEIDERRTWDISANERLDLLKRQLLSFVNYGLDYWGSDDIGVDRTRRFLLEWLSFQCRYIPVGLLERLPQRMNERPPLYRGRSDLETLLSSNRAADWIEISPMDWSSVNGAEAKVPMLDRIIPLTVQAQVNGDDVGGYRQQHGQGGEGGGPANAAVEDDLHAAPGIEVRGEIRVLAQTVVISDVSFTTESFNVHTEITALPLATDLKTIHLHLGLSTFLPNEVAHSGKVTINGMECQYSRMVQPTGVKFVYNLAPDGTIEKGAHLFTYRSSLLASTREWLPCVDASDQLSLWRIHITCDTWLTAVASGDLVSFDNDADKHLRTWNYQQLIPTAACNIGFVIGHFSTYALPDMAEVTNFAPVGLLSLLKHTVAPLDKILEYFEELLSCRFPYSTYKQVFVDMECRQLLALGVAQQFFGCFISPAHFLDWWLVRSLSSEYLFQIKKLLNTVCNYESQWGKVILRPHSDAPARLNLHCEPRCEHTCSPLYAENMVKKGHLAMRMLSKRLGHEPYFQVLHKILSVGQQMAERRDRPASWTHLVVTTETFFRTVTNVTGQEIPTFMEQWIYNGGHASFRVQYVFNRKRNMIELEVKQKVEPGNGRLRYVGPLTVVVQELDGSFSHTVQIDGDISRADLQCHSKGRRQKKKRVPLYSGDEVEVDLSNMDPDSPVLWIRLDPELHLIRNMIINQPDYQWEYMLRYERNVLAQLQALERLQLCPNPQSRDVLLETISNEVFFYRKIYGAKSCPSLPKSNNFVVTSQNLQQYFIQQVSTKVFFQYFYNDVDQIGNGVWETANYKG</sequence>
<dbReference type="CDD" id="cd02801">
    <property type="entry name" value="DUS_like_FMN"/>
    <property type="match status" value="1"/>
</dbReference>